<name>A0A917XI76_9ACTN</name>
<dbReference type="Pfam" id="PF04717">
    <property type="entry name" value="Phage_base_V"/>
    <property type="match status" value="1"/>
</dbReference>
<dbReference type="Proteomes" id="UP000653411">
    <property type="component" value="Unassembled WGS sequence"/>
</dbReference>
<reference evidence="2" key="2">
    <citation type="submission" date="2020-09" db="EMBL/GenBank/DDBJ databases">
        <authorList>
            <person name="Sun Q."/>
            <person name="Zhou Y."/>
        </authorList>
    </citation>
    <scope>NUCLEOTIDE SEQUENCE</scope>
    <source>
        <strain evidence="2">CGMCC 4.7110</strain>
    </source>
</reference>
<evidence type="ECO:0000313" key="3">
    <source>
        <dbReference type="Proteomes" id="UP000653411"/>
    </source>
</evidence>
<dbReference type="SUPFAM" id="SSF69279">
    <property type="entry name" value="Phage tail proteins"/>
    <property type="match status" value="1"/>
</dbReference>
<reference evidence="2" key="1">
    <citation type="journal article" date="2014" name="Int. J. Syst. Evol. Microbiol.">
        <title>Complete genome sequence of Corynebacterium casei LMG S-19264T (=DSM 44701T), isolated from a smear-ripened cheese.</title>
        <authorList>
            <consortium name="US DOE Joint Genome Institute (JGI-PGF)"/>
            <person name="Walter F."/>
            <person name="Albersmeier A."/>
            <person name="Kalinowski J."/>
            <person name="Ruckert C."/>
        </authorList>
    </citation>
    <scope>NUCLEOTIDE SEQUENCE</scope>
    <source>
        <strain evidence="2">CGMCC 4.7110</strain>
    </source>
</reference>
<dbReference type="EMBL" id="BMML01000016">
    <property type="protein sequence ID" value="GGN27940.1"/>
    <property type="molecule type" value="Genomic_DNA"/>
</dbReference>
<comment type="caution">
    <text evidence="2">The sequence shown here is derived from an EMBL/GenBank/DDBJ whole genome shotgun (WGS) entry which is preliminary data.</text>
</comment>
<dbReference type="Gene3D" id="2.40.50.230">
    <property type="entry name" value="Gp5 N-terminal domain"/>
    <property type="match status" value="1"/>
</dbReference>
<sequence>MWPTVLVGAAPGRELSGVAASCLVRAEVSTQLLLPAMFALSFADLTGAALDSADLRIGTRVEIRVGSGPDRRLVVGEVTAIEGYYQGIAGRTVVRGYDLCHRLQRARRTRSFDDATDSDIARRIAQEARLPVGGITETATVHEHLLQCNQSDWEFLAQRAREIGFEFGMSDGHFHFRKASALADSALGLPELTMPGSLLRFEPRVTAGNLAPEAEVRVWDPLRATLSAAAPTKTSSAGAATAPPQGLTEVAALFSAAAGGPLGAVAAHEQGPRTGAGPGAREGLGPAPSPTAHVVGTLPVANAEAAAAALAASVGGTFAEAEGEATGDPAIRAGATVRVSGIPGRFPATWLVTRARHVFDMAESGYHTEFAAGGAHDRSLLGLTTAGGTDPVRIPGLVCAVVDDIGDRHARVRLTLPWLSPDVRTDWAPVVQFGAGRRSGAMFLPEVGDQVLVGFEFGDPRRPYVLGGLVTEHSGYSLGGDAVRRGPGGADSSVARRGFVSASGNRLVFHDEMGEEPKPQRSRITLGTGDGGLGLGIDVVQGSVELACAPTDPAGQLTIRCGRAGTVNIVTGEGGTVTIDGGDSLTLKSAGSLTIQSQGTVSLSGASVSLGG</sequence>
<feature type="domain" description="Gp5/Type VI secretion system Vgr protein OB-fold" evidence="1">
    <location>
        <begin position="401"/>
        <end position="469"/>
    </location>
</feature>
<evidence type="ECO:0000259" key="1">
    <source>
        <dbReference type="Pfam" id="PF04717"/>
    </source>
</evidence>
<dbReference type="InterPro" id="IPR006531">
    <property type="entry name" value="Gp5/Vgr_OB"/>
</dbReference>
<keyword evidence="3" id="KW-1185">Reference proteome</keyword>
<evidence type="ECO:0000313" key="2">
    <source>
        <dbReference type="EMBL" id="GGN27940.1"/>
    </source>
</evidence>
<dbReference type="AlphaFoldDB" id="A0A917XI76"/>
<protein>
    <submittedName>
        <fullName evidence="2">Type IV secretion protein Rhs</fullName>
    </submittedName>
</protein>
<gene>
    <name evidence="2" type="ORF">GCM10011578_063610</name>
</gene>
<dbReference type="Pfam" id="PF05954">
    <property type="entry name" value="Phage_GPD"/>
    <property type="match status" value="1"/>
</dbReference>
<accession>A0A917XI76</accession>
<dbReference type="InterPro" id="IPR037026">
    <property type="entry name" value="Vgr_OB-fold_dom_sf"/>
</dbReference>
<proteinExistence type="predicted"/>
<organism evidence="2 3">
    <name type="scientific">Streptomyces fuscichromogenes</name>
    <dbReference type="NCBI Taxonomy" id="1324013"/>
    <lineage>
        <taxon>Bacteria</taxon>
        <taxon>Bacillati</taxon>
        <taxon>Actinomycetota</taxon>
        <taxon>Actinomycetes</taxon>
        <taxon>Kitasatosporales</taxon>
        <taxon>Streptomycetaceae</taxon>
        <taxon>Streptomyces</taxon>
    </lineage>
</organism>
<dbReference type="SUPFAM" id="SSF69255">
    <property type="entry name" value="gp5 N-terminal domain-like"/>
    <property type="match status" value="1"/>
</dbReference>